<reference evidence="1 2" key="1">
    <citation type="submission" date="2018-08" db="EMBL/GenBank/DDBJ databases">
        <title>Paenibacillus sp. M4BSY-1, whole genome shotgun sequence.</title>
        <authorList>
            <person name="Tuo L."/>
        </authorList>
    </citation>
    <scope>NUCLEOTIDE SEQUENCE [LARGE SCALE GENOMIC DNA]</scope>
    <source>
        <strain evidence="1 2">M4BSY-1</strain>
    </source>
</reference>
<dbReference type="InterPro" id="IPR005564">
    <property type="entry name" value="Major_capsid_GpE"/>
</dbReference>
<dbReference type="OrthoDB" id="47969at2"/>
<dbReference type="Gene3D" id="3.90.1690.10">
    <property type="entry name" value="phage-related protein like domain"/>
    <property type="match status" value="1"/>
</dbReference>
<accession>A0A371P1Z9</accession>
<organism evidence="1 2">
    <name type="scientific">Paenibacillus paeoniae</name>
    <dbReference type="NCBI Taxonomy" id="2292705"/>
    <lineage>
        <taxon>Bacteria</taxon>
        <taxon>Bacillati</taxon>
        <taxon>Bacillota</taxon>
        <taxon>Bacilli</taxon>
        <taxon>Bacillales</taxon>
        <taxon>Paenibacillaceae</taxon>
        <taxon>Paenibacillus</taxon>
    </lineage>
</organism>
<dbReference type="AlphaFoldDB" id="A0A371P1Z9"/>
<gene>
    <name evidence="1" type="ORF">DX130_24560</name>
</gene>
<dbReference type="InterPro" id="IPR053738">
    <property type="entry name" value="Lambda_capsid_assembly"/>
</dbReference>
<evidence type="ECO:0000313" key="2">
    <source>
        <dbReference type="Proteomes" id="UP000261905"/>
    </source>
</evidence>
<dbReference type="Proteomes" id="UP000261905">
    <property type="component" value="Unassembled WGS sequence"/>
</dbReference>
<dbReference type="EMBL" id="QUBQ01000008">
    <property type="protein sequence ID" value="REK69336.1"/>
    <property type="molecule type" value="Genomic_DNA"/>
</dbReference>
<proteinExistence type="predicted"/>
<protein>
    <submittedName>
        <fullName evidence="1">Major capsid protein</fullName>
    </submittedName>
</protein>
<comment type="caution">
    <text evidence="1">The sequence shown here is derived from an EMBL/GenBank/DDBJ whole genome shotgun (WGS) entry which is preliminary data.</text>
</comment>
<dbReference type="RefSeq" id="WP_116049883.1">
    <property type="nucleotide sequence ID" value="NZ_QUBQ01000008.1"/>
</dbReference>
<keyword evidence="2" id="KW-1185">Reference proteome</keyword>
<name>A0A371P1Z9_9BACL</name>
<evidence type="ECO:0000313" key="1">
    <source>
        <dbReference type="EMBL" id="REK69336.1"/>
    </source>
</evidence>
<sequence>MPNILELFKQPEVLTYQLNRQYPPMLGETLFPEVKRESLEFDMIMGARRIPVVASVHAFDTEAEIGSREASKQAMELALIKRKLPLSEKEIVALENPRTPAEQQYLMANVYNDIDTLTIGVKARAEVMRMEAAANGTITLDENGLNATIDYHVPANHKEVLSGTDIWTDPNSDPITMIQDWVTTLGSNPQRVLTSGPILMALLRHPKVISALYGIGSGRIVTKGDLNAWLVSAGLPAIATYDNQYRKQKADGTYELKRYFPQDKFVLLPDGPLGETIYGPTAEEIRLMRDPSIDITKVGNILAMVYEENLDPVSTWTKAVATALPSFPTAGEVFQAKVI</sequence>
<dbReference type="Pfam" id="PF03864">
    <property type="entry name" value="Phage_cap_E"/>
    <property type="match status" value="1"/>
</dbReference>